<feature type="compositionally biased region" description="Basic residues" evidence="15">
    <location>
        <begin position="544"/>
        <end position="553"/>
    </location>
</feature>
<dbReference type="InterPro" id="IPR046341">
    <property type="entry name" value="SET_dom_sf"/>
</dbReference>
<dbReference type="PANTHER" id="PTHR12977:SF4">
    <property type="entry name" value="HISTONE-LYSINE N-METHYLTRANSFERASE KMT5B"/>
    <property type="match status" value="1"/>
</dbReference>
<evidence type="ECO:0000256" key="2">
    <source>
        <dbReference type="ARBA" id="ARBA00004123"/>
    </source>
</evidence>
<feature type="domain" description="SET" evidence="16">
    <location>
        <begin position="116"/>
        <end position="230"/>
    </location>
</feature>
<dbReference type="Gene3D" id="1.10.10.1700">
    <property type="entry name" value="Histone-lysine N-methyltransferase"/>
    <property type="match status" value="1"/>
</dbReference>
<dbReference type="KEGG" id="bgh:BDBG_08098"/>
<dbReference type="InterPro" id="IPR039977">
    <property type="entry name" value="Suv4-20/Set9"/>
</dbReference>
<keyword evidence="8" id="KW-0808">Transferase</keyword>
<gene>
    <name evidence="17" type="ORF">BDBG_08098</name>
</gene>
<feature type="region of interest" description="Disordered" evidence="15">
    <location>
        <begin position="369"/>
        <end position="470"/>
    </location>
</feature>
<dbReference type="SUPFAM" id="SSF82199">
    <property type="entry name" value="SET domain"/>
    <property type="match status" value="1"/>
</dbReference>
<proteinExistence type="predicted"/>
<dbReference type="OrthoDB" id="6627536at2759"/>
<dbReference type="GO" id="GO:0140943">
    <property type="term" value="F:histone H4K20 trimethyltransferase activity"/>
    <property type="evidence" value="ECO:0007669"/>
    <property type="project" value="UniProtKB-EC"/>
</dbReference>
<dbReference type="RefSeq" id="XP_002621475.1">
    <property type="nucleotide sequence ID" value="XM_002621429.2"/>
</dbReference>
<feature type="compositionally biased region" description="Low complexity" evidence="15">
    <location>
        <begin position="411"/>
        <end position="431"/>
    </location>
</feature>
<keyword evidence="10" id="KW-0156">Chromatin regulator</keyword>
<dbReference type="InterPro" id="IPR041938">
    <property type="entry name" value="Hist-Lys_N-MTase_N"/>
</dbReference>
<evidence type="ECO:0000313" key="17">
    <source>
        <dbReference type="EMBL" id="OAT12798.1"/>
    </source>
</evidence>
<feature type="compositionally biased region" description="Basic and acidic residues" evidence="15">
    <location>
        <begin position="369"/>
        <end position="382"/>
    </location>
</feature>
<evidence type="ECO:0000256" key="15">
    <source>
        <dbReference type="SAM" id="MobiDB-lite"/>
    </source>
</evidence>
<evidence type="ECO:0000256" key="10">
    <source>
        <dbReference type="ARBA" id="ARBA00022853"/>
    </source>
</evidence>
<evidence type="ECO:0000256" key="13">
    <source>
        <dbReference type="ARBA" id="ARBA00030653"/>
    </source>
</evidence>
<sequence length="718" mass="80718">MAPSIPPPDRKEKLTLSQLASYDDVITDALVDRAYFWTKIRKNRTKYIPCRGILEEQVTSILLHDVIVGKDAPKAEKALLALPGLKKFVDRLKSDREKEWFRRHLRKYIVIYLPDCPFEVMTTNRYTITTHEAAVSARKFIASGTTIRGLSGTLVPMTREEEMDLDLTRKDFSIVMSSRKKTPSIFLGPARFANHDCNANGRLVMRGPESMEVIATRDIVVGEEITVSYGENYFGEDNCECLCHTCELALRNGWSPNGVVIDSGTNSGVSTPTDVCEKLDRSAFSTPPSPGSSNNNKRKRGSDSRFLSTENSTPSRRRKVERKASNLRLEMSMPSSPEAGEPSFLSTLDQSLSEYANSCKDPIAVDRSTHQADGLDPHHEADNPDTCNSYKAASSTNDQSSCSPGPDETHSSTTTSASASTEATSISDTTSVQIKKESAEGHEPLVAQSTDNRDNRNPHPACDHPAAQTARVPELVFEDTNDDGELSDLSNSWELNDADMLVVKRGQNRKQERNKRESRKRREREESEPTLESDQQLSSTSSSSKRRKTRRTKILQTIEHEDPSPPFLRIPGDYTKTPKLLGQRYDRWVDCSTCNAWFVQGDSYFTRKECPRCERHSKLYGYRWPKTDREGRWDLEERVMDHRTVHRFLTSDEEHRIQRRDRGVSFGLGAGGLGGTVGSPTPESPDVKTDTDGGSDFGDERRMTRAGRRAVRELRMTM</sequence>
<feature type="compositionally biased region" description="Polar residues" evidence="15">
    <location>
        <begin position="385"/>
        <end position="403"/>
    </location>
</feature>
<dbReference type="AlphaFoldDB" id="A0A179V057"/>
<feature type="compositionally biased region" description="Basic and acidic residues" evidence="15">
    <location>
        <begin position="434"/>
        <end position="443"/>
    </location>
</feature>
<dbReference type="EMBL" id="GG657469">
    <property type="protein sequence ID" value="OAT12798.1"/>
    <property type="molecule type" value="Genomic_DNA"/>
</dbReference>
<dbReference type="GO" id="GO:0005634">
    <property type="term" value="C:nucleus"/>
    <property type="evidence" value="ECO:0007669"/>
    <property type="project" value="UniProtKB-SubCell"/>
</dbReference>
<comment type="subcellular location">
    <subcellularLocation>
        <location evidence="3">Chromosome</location>
    </subcellularLocation>
    <subcellularLocation>
        <location evidence="2">Nucleus</location>
    </subcellularLocation>
</comment>
<dbReference type="Pfam" id="PF00856">
    <property type="entry name" value="SET"/>
    <property type="match status" value="1"/>
</dbReference>
<feature type="region of interest" description="Disordered" evidence="15">
    <location>
        <begin position="668"/>
        <end position="718"/>
    </location>
</feature>
<dbReference type="InterPro" id="IPR001214">
    <property type="entry name" value="SET_dom"/>
</dbReference>
<reference evidence="17" key="1">
    <citation type="submission" date="2009-02" db="EMBL/GenBank/DDBJ databases">
        <title>The Genome Sequence of Blastomyces dermatitidis strain SLH14081.</title>
        <authorList>
            <consortium name="The Broad Institute Genome Sequencing Platform"/>
            <consortium name="Broad Institute Microbial Sequencing Center."/>
            <person name="Champion M."/>
            <person name="Cuomo C."/>
            <person name="Ma L.-J."/>
            <person name="Henn M.R."/>
            <person name="Klein B."/>
            <person name="Goldman B."/>
            <person name="Young S."/>
            <person name="Kodira C.D."/>
            <person name="Zeng Q."/>
            <person name="Koehrsen M."/>
            <person name="Alvarado L."/>
            <person name="Berlin A.M."/>
            <person name="Heiman D.I."/>
            <person name="Hepburn T.A."/>
            <person name="Saif S."/>
            <person name="Shea T.D."/>
            <person name="Shenoy N."/>
            <person name="Sykes S."/>
            <person name="Galagan J."/>
            <person name="Nusbaum C."/>
            <person name="Birren B."/>
        </authorList>
    </citation>
    <scope>NUCLEOTIDE SEQUENCE</scope>
    <source>
        <strain evidence="17">SLH14081</strain>
    </source>
</reference>
<dbReference type="InterPro" id="IPR025783">
    <property type="entry name" value="Set9_fungi"/>
</dbReference>
<protein>
    <recommendedName>
        <fullName evidence="5">Histone-lysine N-methyltransferase SET9</fullName>
        <ecNumber evidence="12">2.1.1.372</ecNumber>
    </recommendedName>
    <alternativeName>
        <fullName evidence="4">Histone-lysine N-methyltransferase set9</fullName>
    </alternativeName>
    <alternativeName>
        <fullName evidence="13">SET domain protein 9</fullName>
    </alternativeName>
</protein>
<evidence type="ECO:0000256" key="6">
    <source>
        <dbReference type="ARBA" id="ARBA00022454"/>
    </source>
</evidence>
<organism evidence="17 18">
    <name type="scientific">Blastomyces gilchristii (strain SLH14081)</name>
    <name type="common">Blastomyces dermatitidis</name>
    <dbReference type="NCBI Taxonomy" id="559298"/>
    <lineage>
        <taxon>Eukaryota</taxon>
        <taxon>Fungi</taxon>
        <taxon>Dikarya</taxon>
        <taxon>Ascomycota</taxon>
        <taxon>Pezizomycotina</taxon>
        <taxon>Eurotiomycetes</taxon>
        <taxon>Eurotiomycetidae</taxon>
        <taxon>Onygenales</taxon>
        <taxon>Ajellomycetaceae</taxon>
        <taxon>Blastomyces</taxon>
    </lineage>
</organism>
<dbReference type="STRING" id="559298.A0A179V057"/>
<reference evidence="18" key="2">
    <citation type="journal article" date="2015" name="PLoS Genet.">
        <title>The dynamic genome and transcriptome of the human fungal pathogen Blastomyces and close relative Emmonsia.</title>
        <authorList>
            <person name="Munoz J.F."/>
            <person name="Gauthier G.M."/>
            <person name="Desjardins C.A."/>
            <person name="Gallo J.E."/>
            <person name="Holder J."/>
            <person name="Sullivan T.D."/>
            <person name="Marty A.J."/>
            <person name="Carmen J.C."/>
            <person name="Chen Z."/>
            <person name="Ding L."/>
            <person name="Gujja S."/>
            <person name="Magrini V."/>
            <person name="Misas E."/>
            <person name="Mitreva M."/>
            <person name="Priest M."/>
            <person name="Saif S."/>
            <person name="Whiston E.A."/>
            <person name="Young S."/>
            <person name="Zeng Q."/>
            <person name="Goldman W.E."/>
            <person name="Mardis E.R."/>
            <person name="Taylor J.W."/>
            <person name="McEwen J.G."/>
            <person name="Clay O.K."/>
            <person name="Klein B.S."/>
            <person name="Cuomo C.A."/>
        </authorList>
    </citation>
    <scope>NUCLEOTIDE SEQUENCE [LARGE SCALE GENOMIC DNA]</scope>
    <source>
        <strain evidence="18">SLH14081</strain>
    </source>
</reference>
<evidence type="ECO:0000256" key="5">
    <source>
        <dbReference type="ARBA" id="ARBA00015413"/>
    </source>
</evidence>
<dbReference type="GeneID" id="8501892"/>
<dbReference type="CDD" id="cd10524">
    <property type="entry name" value="SET_Suv4-20-like"/>
    <property type="match status" value="1"/>
</dbReference>
<dbReference type="GO" id="GO:0032259">
    <property type="term" value="P:methylation"/>
    <property type="evidence" value="ECO:0007669"/>
    <property type="project" value="UniProtKB-KW"/>
</dbReference>
<evidence type="ECO:0000256" key="11">
    <source>
        <dbReference type="ARBA" id="ARBA00023242"/>
    </source>
</evidence>
<dbReference type="PROSITE" id="PS51567">
    <property type="entry name" value="SAM_MT43_SUVAR420_1"/>
    <property type="match status" value="1"/>
</dbReference>
<evidence type="ECO:0000256" key="12">
    <source>
        <dbReference type="ARBA" id="ARBA00024057"/>
    </source>
</evidence>
<feature type="compositionally biased region" description="Polar residues" evidence="15">
    <location>
        <begin position="305"/>
        <end position="314"/>
    </location>
</feature>
<dbReference type="RefSeq" id="XP_031580555.1">
    <property type="nucleotide sequence ID" value="XM_031723407.1"/>
</dbReference>
<keyword evidence="9" id="KW-0949">S-adenosyl-L-methionine</keyword>
<evidence type="ECO:0000256" key="4">
    <source>
        <dbReference type="ARBA" id="ARBA00014232"/>
    </source>
</evidence>
<keyword evidence="18" id="KW-1185">Reference proteome</keyword>
<accession>A0A179V057</accession>
<dbReference type="EMBL" id="GG657469">
    <property type="protein sequence ID" value="OAT12797.1"/>
    <property type="molecule type" value="Genomic_DNA"/>
</dbReference>
<feature type="region of interest" description="Disordered" evidence="15">
    <location>
        <begin position="280"/>
        <end position="344"/>
    </location>
</feature>
<dbReference type="VEuPathDB" id="FungiDB:BDBG_08098"/>
<evidence type="ECO:0000256" key="14">
    <source>
        <dbReference type="ARBA" id="ARBA00048081"/>
    </source>
</evidence>
<evidence type="ECO:0000256" key="8">
    <source>
        <dbReference type="ARBA" id="ARBA00022679"/>
    </source>
</evidence>
<dbReference type="PROSITE" id="PS50280">
    <property type="entry name" value="SET"/>
    <property type="match status" value="1"/>
</dbReference>
<dbReference type="Proteomes" id="UP000002038">
    <property type="component" value="Unassembled WGS sequence"/>
</dbReference>
<evidence type="ECO:0000256" key="1">
    <source>
        <dbReference type="ARBA" id="ARBA00001984"/>
    </source>
</evidence>
<dbReference type="Gene3D" id="2.170.270.10">
    <property type="entry name" value="SET domain"/>
    <property type="match status" value="1"/>
</dbReference>
<dbReference type="EC" id="2.1.1.372" evidence="12"/>
<name>A0A179V057_BLAGS</name>
<keyword evidence="7" id="KW-0489">Methyltransferase</keyword>
<keyword evidence="11" id="KW-0539">Nucleus</keyword>
<dbReference type="GO" id="GO:0005694">
    <property type="term" value="C:chromosome"/>
    <property type="evidence" value="ECO:0007669"/>
    <property type="project" value="UniProtKB-SubCell"/>
</dbReference>
<keyword evidence="6" id="KW-0158">Chromosome</keyword>
<dbReference type="PANTHER" id="PTHR12977">
    <property type="entry name" value="SUPPRESSOR OF VARIEGATION 4-20-RELATED"/>
    <property type="match status" value="1"/>
</dbReference>
<feature type="compositionally biased region" description="Gly residues" evidence="15">
    <location>
        <begin position="668"/>
        <end position="677"/>
    </location>
</feature>
<evidence type="ECO:0000256" key="3">
    <source>
        <dbReference type="ARBA" id="ARBA00004286"/>
    </source>
</evidence>
<comment type="catalytic activity">
    <reaction evidence="14">
        <text>L-lysyl(20)-[histone H4] + 3 S-adenosyl-L-methionine = N(6),N(6),N(6)-trimethyl-L-lysyl(20)-[histone H4] + 3 S-adenosyl-L-homocysteine + 3 H(+)</text>
        <dbReference type="Rhea" id="RHEA:64456"/>
        <dbReference type="Rhea" id="RHEA-COMP:15554"/>
        <dbReference type="Rhea" id="RHEA-COMP:15998"/>
        <dbReference type="ChEBI" id="CHEBI:15378"/>
        <dbReference type="ChEBI" id="CHEBI:29969"/>
        <dbReference type="ChEBI" id="CHEBI:57856"/>
        <dbReference type="ChEBI" id="CHEBI:59789"/>
        <dbReference type="ChEBI" id="CHEBI:61961"/>
        <dbReference type="EC" id="2.1.1.372"/>
    </reaction>
</comment>
<evidence type="ECO:0000256" key="7">
    <source>
        <dbReference type="ARBA" id="ARBA00022603"/>
    </source>
</evidence>
<comment type="function">
    <text evidence="1">Histone methyltransferase that trimethylates 'Lys-20' of histone H4 to form H4K20me3.</text>
</comment>
<evidence type="ECO:0000313" key="18">
    <source>
        <dbReference type="Proteomes" id="UP000002038"/>
    </source>
</evidence>
<feature type="region of interest" description="Disordered" evidence="15">
    <location>
        <begin position="500"/>
        <end position="556"/>
    </location>
</feature>
<evidence type="ECO:0000259" key="16">
    <source>
        <dbReference type="PROSITE" id="PS50280"/>
    </source>
</evidence>
<evidence type="ECO:0000256" key="9">
    <source>
        <dbReference type="ARBA" id="ARBA00022691"/>
    </source>
</evidence>